<dbReference type="InterPro" id="IPR041921">
    <property type="entry name" value="NuoE_N"/>
</dbReference>
<sequence>KQEGGCPGGCAEPSEEELLARLDDIIESYKDKPGALIPVLQLAQGVFGYLPEVALKHIAKRMKKSYSEVAGVVGFYSFFSTVPRGRNLIRVCLGTACYVRGGMQVLEAVKKELGIDVGETTEDREFSLEVARCFGACGLAPVITVNDIVHHRVKPARVGEILTQYSSEAAEPVAARAGERSN</sequence>
<keyword evidence="4" id="KW-0408">Iron</keyword>
<dbReference type="PANTHER" id="PTHR43342">
    <property type="entry name" value="NADH-QUINONE OXIDOREDUCTASE, E SUBUNIT"/>
    <property type="match status" value="1"/>
</dbReference>
<proteinExistence type="inferred from homology"/>
<dbReference type="Gene3D" id="1.10.10.1590">
    <property type="entry name" value="NADH-quinone oxidoreductase subunit E"/>
    <property type="match status" value="1"/>
</dbReference>
<organism evidence="7">
    <name type="scientific">sediment metagenome</name>
    <dbReference type="NCBI Taxonomy" id="749907"/>
    <lineage>
        <taxon>unclassified sequences</taxon>
        <taxon>metagenomes</taxon>
        <taxon>ecological metagenomes</taxon>
    </lineage>
</organism>
<accession>D9PLH4</accession>
<evidence type="ECO:0000256" key="3">
    <source>
        <dbReference type="ARBA" id="ARBA00022723"/>
    </source>
</evidence>
<evidence type="ECO:0000256" key="5">
    <source>
        <dbReference type="ARBA" id="ARBA00023014"/>
    </source>
</evidence>
<gene>
    <name evidence="7" type="ORF">LDC_2397</name>
</gene>
<evidence type="ECO:0000256" key="4">
    <source>
        <dbReference type="ARBA" id="ARBA00023004"/>
    </source>
</evidence>
<keyword evidence="2" id="KW-0001">2Fe-2S</keyword>
<dbReference type="AlphaFoldDB" id="D9PLH4"/>
<comment type="caution">
    <text evidence="7">The sequence shown here is derived from an EMBL/GenBank/DDBJ whole genome shotgun (WGS) entry which is preliminary data.</text>
</comment>
<dbReference type="EC" id="1.6.99.5" evidence="7"/>
<dbReference type="InterPro" id="IPR002023">
    <property type="entry name" value="NuoE-like"/>
</dbReference>
<keyword evidence="7" id="KW-0560">Oxidoreductase</keyword>
<protein>
    <submittedName>
        <fullName evidence="7">NADH-quinone oxidoreductase subunit E</fullName>
        <ecNumber evidence="7">1.6.99.5</ecNumber>
    </submittedName>
</protein>
<dbReference type="InterPro" id="IPR028431">
    <property type="entry name" value="NADP_DH_HndA-like"/>
</dbReference>
<dbReference type="CDD" id="cd03064">
    <property type="entry name" value="TRX_Fd_NuoE"/>
    <property type="match status" value="1"/>
</dbReference>
<dbReference type="Pfam" id="PF01257">
    <property type="entry name" value="2Fe-2S_thioredx"/>
    <property type="match status" value="1"/>
</dbReference>
<dbReference type="EMBL" id="ADZX01000728">
    <property type="protein sequence ID" value="EFK95590.1"/>
    <property type="molecule type" value="Genomic_DNA"/>
</dbReference>
<comment type="cofactor">
    <cofactor evidence="6">
        <name>[2Fe-2S] cluster</name>
        <dbReference type="ChEBI" id="CHEBI:190135"/>
    </cofactor>
</comment>
<dbReference type="Gene3D" id="3.40.30.10">
    <property type="entry name" value="Glutaredoxin"/>
    <property type="match status" value="1"/>
</dbReference>
<comment type="similarity">
    <text evidence="1">Belongs to the complex I 24 kDa subunit family.</text>
</comment>
<name>D9PLH4_9ZZZZ</name>
<dbReference type="GO" id="GO:0016491">
    <property type="term" value="F:oxidoreductase activity"/>
    <property type="evidence" value="ECO:0007669"/>
    <property type="project" value="UniProtKB-KW"/>
</dbReference>
<evidence type="ECO:0000256" key="2">
    <source>
        <dbReference type="ARBA" id="ARBA00022714"/>
    </source>
</evidence>
<reference evidence="7" key="2">
    <citation type="journal article" date="2011" name="Microb. Ecol.">
        <title>Taxonomic and Functional Metagenomic Profiling of the Microbial Community in the Anoxic Sediment of a Sub-saline Shallow Lake (Laguna de Carrizo, Central Spain).</title>
        <authorList>
            <person name="Ferrer M."/>
            <person name="Guazzaroni M.E."/>
            <person name="Richter M."/>
            <person name="Garcia-Salamanca A."/>
            <person name="Yarza P."/>
            <person name="Suarez-Suarez A."/>
            <person name="Solano J."/>
            <person name="Alcaide M."/>
            <person name="van Dillewijn P."/>
            <person name="Molina-Henares M.A."/>
            <person name="Lopez-Cortes N."/>
            <person name="Al-Ramahi Y."/>
            <person name="Guerrero C."/>
            <person name="Acosta A."/>
            <person name="de Eugenio L.I."/>
            <person name="Martinez V."/>
            <person name="Marques S."/>
            <person name="Rojo F."/>
            <person name="Santero E."/>
            <person name="Genilloud O."/>
            <person name="Perez-Perez J."/>
            <person name="Rossello-Mora R."/>
            <person name="Ramos J.L."/>
        </authorList>
    </citation>
    <scope>NUCLEOTIDE SEQUENCE</scope>
</reference>
<feature type="non-terminal residue" evidence="7">
    <location>
        <position position="1"/>
    </location>
</feature>
<dbReference type="GO" id="GO:0046872">
    <property type="term" value="F:metal ion binding"/>
    <property type="evidence" value="ECO:0007669"/>
    <property type="project" value="UniProtKB-KW"/>
</dbReference>
<dbReference type="InterPro" id="IPR036249">
    <property type="entry name" value="Thioredoxin-like_sf"/>
</dbReference>
<dbReference type="InterPro" id="IPR042128">
    <property type="entry name" value="NuoE_dom"/>
</dbReference>
<dbReference type="PIRSF" id="PIRSF000216">
    <property type="entry name" value="NADH_DH_24kDa"/>
    <property type="match status" value="1"/>
</dbReference>
<keyword evidence="5" id="KW-0411">Iron-sulfur</keyword>
<dbReference type="SUPFAM" id="SSF52833">
    <property type="entry name" value="Thioredoxin-like"/>
    <property type="match status" value="1"/>
</dbReference>
<dbReference type="PANTHER" id="PTHR43342:SF2">
    <property type="entry name" value="POTENTIAL NAD-REDUCING HYDROGENASE SUBUNIT"/>
    <property type="match status" value="1"/>
</dbReference>
<evidence type="ECO:0000256" key="1">
    <source>
        <dbReference type="ARBA" id="ARBA00010643"/>
    </source>
</evidence>
<reference evidence="7" key="1">
    <citation type="submission" date="2010-07" db="EMBL/GenBank/DDBJ databases">
        <authorList>
            <consortium name="CONSOLIDER consortium CSD2007-00005"/>
            <person name="Guazzaroni M.-E."/>
            <person name="Richter M."/>
            <person name="Garcia-Salamanca A."/>
            <person name="Yarza P."/>
            <person name="Ferrer M."/>
        </authorList>
    </citation>
    <scope>NUCLEOTIDE SEQUENCE</scope>
</reference>
<evidence type="ECO:0000313" key="7">
    <source>
        <dbReference type="EMBL" id="EFK95590.1"/>
    </source>
</evidence>
<dbReference type="GO" id="GO:0051537">
    <property type="term" value="F:2 iron, 2 sulfur cluster binding"/>
    <property type="evidence" value="ECO:0007669"/>
    <property type="project" value="UniProtKB-KW"/>
</dbReference>
<keyword evidence="3" id="KW-0479">Metal-binding</keyword>
<evidence type="ECO:0000256" key="6">
    <source>
        <dbReference type="ARBA" id="ARBA00034078"/>
    </source>
</evidence>